<dbReference type="GO" id="GO:0016740">
    <property type="term" value="F:transferase activity"/>
    <property type="evidence" value="ECO:0007669"/>
    <property type="project" value="UniProtKB-KW"/>
</dbReference>
<keyword evidence="2" id="KW-0808">Transferase</keyword>
<keyword evidence="3" id="KW-1185">Reference proteome</keyword>
<sequence>MNQSFTEYEIIVVNDGSTDGGDNLVEKHYSNKVTLINQKNQGVSVARNRGVEESKHQFISFLDADDCWHEDYLFWMAKVVEKYPDAGIFGSTYSNQLPIEIQEDPEIIEIQDYFKRADYNTLYTSSSTVIRKDFFENTEGFKKHLIKGEDLDVWFRAVAWFEKCYYVKAPLLYYDLSAASGTRQLPSLERTIFSEVLSPSFLPKEPLAWKYFKERFLLLNLWMYFENKNNWLVRNEFLNQIKSPYLLAKILYRLPFVFWKFIHKYPSTKSLLRKYLKFCFRYLYS</sequence>
<gene>
    <name evidence="2" type="ORF">GCM10010993_08190</name>
</gene>
<dbReference type="Proteomes" id="UP000635885">
    <property type="component" value="Unassembled WGS sequence"/>
</dbReference>
<reference evidence="3" key="1">
    <citation type="journal article" date="2019" name="Int. J. Syst. Evol. Microbiol.">
        <title>The Global Catalogue of Microorganisms (GCM) 10K type strain sequencing project: providing services to taxonomists for standard genome sequencing and annotation.</title>
        <authorList>
            <consortium name="The Broad Institute Genomics Platform"/>
            <consortium name="The Broad Institute Genome Sequencing Center for Infectious Disease"/>
            <person name="Wu L."/>
            <person name="Ma J."/>
        </authorList>
    </citation>
    <scope>NUCLEOTIDE SEQUENCE [LARGE SCALE GENOMIC DNA]</scope>
    <source>
        <strain evidence="3">CGMCC 1.12479</strain>
    </source>
</reference>
<evidence type="ECO:0000259" key="1">
    <source>
        <dbReference type="Pfam" id="PF00535"/>
    </source>
</evidence>
<dbReference type="Pfam" id="PF00535">
    <property type="entry name" value="Glycos_transf_2"/>
    <property type="match status" value="1"/>
</dbReference>
<accession>A0ABQ1M0E2</accession>
<feature type="domain" description="Glycosyltransferase 2-like" evidence="1">
    <location>
        <begin position="2"/>
        <end position="125"/>
    </location>
</feature>
<comment type="caution">
    <text evidence="2">The sequence shown here is derived from an EMBL/GenBank/DDBJ whole genome shotgun (WGS) entry which is preliminary data.</text>
</comment>
<name>A0ABQ1M0E2_9BACT</name>
<dbReference type="SUPFAM" id="SSF53448">
    <property type="entry name" value="Nucleotide-diphospho-sugar transferases"/>
    <property type="match status" value="1"/>
</dbReference>
<proteinExistence type="predicted"/>
<organism evidence="2 3">
    <name type="scientific">Belliella aquatica</name>
    <dbReference type="NCBI Taxonomy" id="1323734"/>
    <lineage>
        <taxon>Bacteria</taxon>
        <taxon>Pseudomonadati</taxon>
        <taxon>Bacteroidota</taxon>
        <taxon>Cytophagia</taxon>
        <taxon>Cytophagales</taxon>
        <taxon>Cyclobacteriaceae</taxon>
        <taxon>Belliella</taxon>
    </lineage>
</organism>
<dbReference type="InterPro" id="IPR029044">
    <property type="entry name" value="Nucleotide-diphossugar_trans"/>
</dbReference>
<dbReference type="Gene3D" id="3.90.550.10">
    <property type="entry name" value="Spore Coat Polysaccharide Biosynthesis Protein SpsA, Chain A"/>
    <property type="match status" value="1"/>
</dbReference>
<evidence type="ECO:0000313" key="2">
    <source>
        <dbReference type="EMBL" id="GGC31590.1"/>
    </source>
</evidence>
<evidence type="ECO:0000313" key="3">
    <source>
        <dbReference type="Proteomes" id="UP000635885"/>
    </source>
</evidence>
<protein>
    <submittedName>
        <fullName evidence="2">Glycosyl transferase</fullName>
    </submittedName>
</protein>
<dbReference type="PANTHER" id="PTHR22916">
    <property type="entry name" value="GLYCOSYLTRANSFERASE"/>
    <property type="match status" value="1"/>
</dbReference>
<dbReference type="CDD" id="cd00761">
    <property type="entry name" value="Glyco_tranf_GTA_type"/>
    <property type="match status" value="1"/>
</dbReference>
<dbReference type="EMBL" id="BMFD01000002">
    <property type="protein sequence ID" value="GGC31590.1"/>
    <property type="molecule type" value="Genomic_DNA"/>
</dbReference>
<dbReference type="InterPro" id="IPR001173">
    <property type="entry name" value="Glyco_trans_2-like"/>
</dbReference>